<reference evidence="1" key="1">
    <citation type="submission" date="2022-10" db="EMBL/GenBank/DDBJ databases">
        <title>Chryseobacterium babae sp. nov. isolated from the gut of the beetle Oryctes rhinoceros, and Chryseobacterium kimseyorum sp. nov., isolated from a stick insect rearing cage.</title>
        <authorList>
            <person name="Shelomi M."/>
            <person name="Han C.-J."/>
            <person name="Chen W.-M."/>
            <person name="Chen H.-K."/>
            <person name="Liaw S.-J."/>
            <person name="Muhle E."/>
            <person name="Clermont D."/>
        </authorList>
    </citation>
    <scope>NUCLEOTIDE SEQUENCE</scope>
    <source>
        <strain evidence="1">09-1422</strain>
    </source>
</reference>
<comment type="caution">
    <text evidence="1">The sequence shown here is derived from an EMBL/GenBank/DDBJ whole genome shotgun (WGS) entry which is preliminary data.</text>
</comment>
<dbReference type="RefSeq" id="WP_264749174.1">
    <property type="nucleotide sequence ID" value="NZ_JAPDHW010000003.1"/>
</dbReference>
<protein>
    <recommendedName>
        <fullName evidence="3">Metallo-beta-lactamase domain-containing protein</fullName>
    </recommendedName>
</protein>
<evidence type="ECO:0000313" key="2">
    <source>
        <dbReference type="Proteomes" id="UP001163731"/>
    </source>
</evidence>
<keyword evidence="2" id="KW-1185">Reference proteome</keyword>
<dbReference type="EMBL" id="JAPDHW010000003">
    <property type="protein sequence ID" value="MCW3167935.1"/>
    <property type="molecule type" value="Genomic_DNA"/>
</dbReference>
<gene>
    <name evidence="1" type="ORF">OMO38_05280</name>
</gene>
<name>A0ABT3HVW7_9FLAO</name>
<sequence length="354" mass="40008">MQKTHQVSFHFLDVNGGDAIHIRFLGTDGKWHNILIDGGYAKEYKNAFGPLIREIVEVGEIIDYWIVSHIDQDHIGAVLGFFKDKKIENKKEIVQNFIFNYSPEKINIPNGKISVKEGIDLRNFLKINDIPAISPINTSTESLDVFGLKITILSPNPEKEAIATELWRKKEFSGRIGRKASESDHKKNIKDLEGIKFNEDDDPINGSSIAILAEFQSIKALLLADSHPSDIIDSLDHLTYSKDAPLAVNFMQLAHHGSKGNTNPKILEIVKTKNYVVTGNGIHNRHPDKETLVRLITRENKGSEILNIYFVCDTPELRDIFGVDQNPFNNHKFNCEYSKLGVESYTLAYLPLKD</sequence>
<proteinExistence type="predicted"/>
<evidence type="ECO:0000313" key="1">
    <source>
        <dbReference type="EMBL" id="MCW3167935.1"/>
    </source>
</evidence>
<dbReference type="SUPFAM" id="SSF56281">
    <property type="entry name" value="Metallo-hydrolase/oxidoreductase"/>
    <property type="match status" value="1"/>
</dbReference>
<dbReference type="InterPro" id="IPR036866">
    <property type="entry name" value="RibonucZ/Hydroxyglut_hydro"/>
</dbReference>
<accession>A0ABT3HVW7</accession>
<dbReference type="Proteomes" id="UP001163731">
    <property type="component" value="Unassembled WGS sequence"/>
</dbReference>
<dbReference type="PANTHER" id="PTHR30619:SF1">
    <property type="entry name" value="RECOMBINATION PROTEIN 2"/>
    <property type="match status" value="1"/>
</dbReference>
<dbReference type="PANTHER" id="PTHR30619">
    <property type="entry name" value="DNA INTERNALIZATION/COMPETENCE PROTEIN COMEC/REC2"/>
    <property type="match status" value="1"/>
</dbReference>
<evidence type="ECO:0008006" key="3">
    <source>
        <dbReference type="Google" id="ProtNLM"/>
    </source>
</evidence>
<organism evidence="1 2">
    <name type="scientific">Chryseobacterium kimseyorum</name>
    <dbReference type="NCBI Taxonomy" id="2984028"/>
    <lineage>
        <taxon>Bacteria</taxon>
        <taxon>Pseudomonadati</taxon>
        <taxon>Bacteroidota</taxon>
        <taxon>Flavobacteriia</taxon>
        <taxon>Flavobacteriales</taxon>
        <taxon>Weeksellaceae</taxon>
        <taxon>Chryseobacterium group</taxon>
        <taxon>Chryseobacterium</taxon>
    </lineage>
</organism>
<dbReference type="InterPro" id="IPR052159">
    <property type="entry name" value="Competence_DNA_uptake"/>
</dbReference>
<dbReference type="Gene3D" id="3.60.15.10">
    <property type="entry name" value="Ribonuclease Z/Hydroxyacylglutathione hydrolase-like"/>
    <property type="match status" value="1"/>
</dbReference>